<sequence>MAPARRKTPRAPAGVAFRSRLSARSFDLLGQAIVEYGRARAATTFVAVDAHGTRVGAGR</sequence>
<protein>
    <submittedName>
        <fullName evidence="1">ORF-157 protein</fullName>
    </submittedName>
</protein>
<evidence type="ECO:0000313" key="1">
    <source>
        <dbReference type="EMBL" id="AHC69658.1"/>
    </source>
</evidence>
<dbReference type="EMBL" id="KF695050">
    <property type="protein sequence ID" value="AHC69658.1"/>
    <property type="molecule type" value="Genomic_DNA"/>
</dbReference>
<proteinExistence type="predicted"/>
<organismHost>
    <name type="scientific">Lepidoptera</name>
    <name type="common">moths &amp; butterflies</name>
    <dbReference type="NCBI Taxonomy" id="7088"/>
</organismHost>
<accession>V9TIM0</accession>
<reference evidence="1" key="1">
    <citation type="journal article" date="2014" name="J. Invertebr. Pathol.">
        <title>Classification, genetic variation and pathogenicity of Lymantria dispar nucleopolyhedrovirus isolates from Asia, Europe, and North America.</title>
        <authorList>
            <person name="Harrison R.L."/>
            <person name="Keena M.A."/>
            <person name="Rowley D.L."/>
        </authorList>
    </citation>
    <scope>NUCLEOTIDE SEQUENCE</scope>
    <source>
        <strain evidence="1">2161</strain>
    </source>
</reference>
<name>V9TIM0_NPVLD</name>
<organism evidence="1">
    <name type="scientific">Lymantria dispar multicapsid nuclear polyhedrosis virus</name>
    <name type="common">LdMNPV</name>
    <dbReference type="NCBI Taxonomy" id="10449"/>
    <lineage>
        <taxon>Viruses</taxon>
        <taxon>Viruses incertae sedis</taxon>
        <taxon>Naldaviricetes</taxon>
        <taxon>Lefavirales</taxon>
        <taxon>Baculoviridae</taxon>
        <taxon>Alphabaculovirus</taxon>
        <taxon>Alphabaculovirus lydisparis</taxon>
    </lineage>
</organism>
<reference evidence="1" key="2">
    <citation type="submission" date="2015-04" db="EMBL/GenBank/DDBJ databases">
        <authorList>
            <person name="Harrison R.L."/>
            <person name="Keena M.A."/>
            <person name="Rowley D.L."/>
        </authorList>
    </citation>
    <scope>NUCLEOTIDE SEQUENCE</scope>
    <source>
        <strain evidence="1">2161</strain>
    </source>
</reference>